<evidence type="ECO:0000313" key="4">
    <source>
        <dbReference type="Proteomes" id="UP000214646"/>
    </source>
</evidence>
<feature type="compositionally biased region" description="Low complexity" evidence="1">
    <location>
        <begin position="372"/>
        <end position="381"/>
    </location>
</feature>
<evidence type="ECO:0000259" key="2">
    <source>
        <dbReference type="PROSITE" id="PS51708"/>
    </source>
</evidence>
<dbReference type="PANTHER" id="PTHR39339:SF1">
    <property type="entry name" value="CHAD DOMAIN-CONTAINING PROTEIN"/>
    <property type="match status" value="1"/>
</dbReference>
<feature type="region of interest" description="Disordered" evidence="1">
    <location>
        <begin position="314"/>
        <end position="398"/>
    </location>
</feature>
<dbReference type="Pfam" id="PF05235">
    <property type="entry name" value="CHAD"/>
    <property type="match status" value="1"/>
</dbReference>
<dbReference type="OrthoDB" id="250924at2"/>
<evidence type="ECO:0000256" key="1">
    <source>
        <dbReference type="SAM" id="MobiDB-lite"/>
    </source>
</evidence>
<feature type="compositionally biased region" description="Gly residues" evidence="1">
    <location>
        <begin position="324"/>
        <end position="338"/>
    </location>
</feature>
<keyword evidence="4" id="KW-1185">Reference proteome</keyword>
<gene>
    <name evidence="3" type="ORF">FRUB_09549</name>
</gene>
<organism evidence="3 4">
    <name type="scientific">Fimbriiglobus ruber</name>
    <dbReference type="NCBI Taxonomy" id="1908690"/>
    <lineage>
        <taxon>Bacteria</taxon>
        <taxon>Pseudomonadati</taxon>
        <taxon>Planctomycetota</taxon>
        <taxon>Planctomycetia</taxon>
        <taxon>Gemmatales</taxon>
        <taxon>Gemmataceae</taxon>
        <taxon>Fimbriiglobus</taxon>
    </lineage>
</organism>
<dbReference type="AlphaFoldDB" id="A0A225DF31"/>
<dbReference type="InterPro" id="IPR007899">
    <property type="entry name" value="CHAD_dom"/>
</dbReference>
<dbReference type="SMART" id="SM00880">
    <property type="entry name" value="CHAD"/>
    <property type="match status" value="1"/>
</dbReference>
<dbReference type="RefSeq" id="WP_088259965.1">
    <property type="nucleotide sequence ID" value="NZ_NIDE01000019.1"/>
</dbReference>
<accession>A0A225DF31</accession>
<dbReference type="Proteomes" id="UP000214646">
    <property type="component" value="Unassembled WGS sequence"/>
</dbReference>
<dbReference type="Gene3D" id="1.40.20.10">
    <property type="entry name" value="CHAD domain"/>
    <property type="match status" value="1"/>
</dbReference>
<dbReference type="EMBL" id="NIDE01000019">
    <property type="protein sequence ID" value="OWK34707.1"/>
    <property type="molecule type" value="Genomic_DNA"/>
</dbReference>
<evidence type="ECO:0000313" key="3">
    <source>
        <dbReference type="EMBL" id="OWK34707.1"/>
    </source>
</evidence>
<name>A0A225DF31_9BACT</name>
<reference evidence="4" key="1">
    <citation type="submission" date="2017-06" db="EMBL/GenBank/DDBJ databases">
        <title>Genome analysis of Fimbriiglobus ruber SP5, the first member of the order Planctomycetales with confirmed chitinolytic capability.</title>
        <authorList>
            <person name="Ravin N.V."/>
            <person name="Rakitin A.L."/>
            <person name="Ivanova A.A."/>
            <person name="Beletsky A.V."/>
            <person name="Kulichevskaya I.S."/>
            <person name="Mardanov A.V."/>
            <person name="Dedysh S.N."/>
        </authorList>
    </citation>
    <scope>NUCLEOTIDE SEQUENCE [LARGE SCALE GENOMIC DNA]</scope>
    <source>
        <strain evidence="4">SP5</strain>
    </source>
</reference>
<protein>
    <submittedName>
        <fullName evidence="3">Adenylate cyclase</fullName>
    </submittedName>
</protein>
<dbReference type="InterPro" id="IPR038186">
    <property type="entry name" value="CHAD_dom_sf"/>
</dbReference>
<sequence>MADDKWGPTFDATAPAHEIARSVLTARLAAVARHLPLAVERARETPEHVHQLRVATRRAGAALRIFRELLPKKQTRRAKEVLRAVRRAAGGARDWDVFVETLAGSATLNGDGARPADDFLTGYASGEREAAQAHLVAASVDWEQPLHDLRDNLPGETRPDDAAPETFAALGEAALGELLTGFAAAVAADPSMPGELHQLRISAKRVRYAVEFFAGGLSPWLKEVLYPTVEKAQEVLGGVHDGYVAAARLNQILERLKHVRPETAKRVRPGFTAFARELRTHAKTSEREYRRWREEWAAIVAAPTFVALAKGEAIGDQRPREPSGKGGNGSPIPVGGGSVPPPVGPRGGPSRGKTSGASPSRPPRSRGECNRPRNGWGPRNRASPPPARCYSQQEKESR</sequence>
<dbReference type="PROSITE" id="PS51708">
    <property type="entry name" value="CHAD"/>
    <property type="match status" value="1"/>
</dbReference>
<proteinExistence type="predicted"/>
<feature type="compositionally biased region" description="Basic and acidic residues" evidence="1">
    <location>
        <begin position="314"/>
        <end position="323"/>
    </location>
</feature>
<feature type="domain" description="CHAD" evidence="2">
    <location>
        <begin position="13"/>
        <end position="297"/>
    </location>
</feature>
<dbReference type="PANTHER" id="PTHR39339">
    <property type="entry name" value="SLR1444 PROTEIN"/>
    <property type="match status" value="1"/>
</dbReference>
<comment type="caution">
    <text evidence="3">The sequence shown here is derived from an EMBL/GenBank/DDBJ whole genome shotgun (WGS) entry which is preliminary data.</text>
</comment>